<dbReference type="PRINTS" id="PR00024">
    <property type="entry name" value="HOMEOBOX"/>
</dbReference>
<dbReference type="InterPro" id="IPR042634">
    <property type="entry name" value="MOX-1/MOX-2"/>
</dbReference>
<name>A0AA36F073_OCTVU</name>
<feature type="DNA-binding region" description="Homeobox" evidence="9">
    <location>
        <begin position="242"/>
        <end position="301"/>
    </location>
</feature>
<evidence type="ECO:0000256" key="8">
    <source>
        <dbReference type="ARBA" id="ARBA00023242"/>
    </source>
</evidence>
<dbReference type="GO" id="GO:0005634">
    <property type="term" value="C:nucleus"/>
    <property type="evidence" value="ECO:0007669"/>
    <property type="project" value="UniProtKB-SubCell"/>
</dbReference>
<dbReference type="InterPro" id="IPR020479">
    <property type="entry name" value="HD_metazoa"/>
</dbReference>
<proteinExistence type="predicted"/>
<dbReference type="SMART" id="SM00389">
    <property type="entry name" value="HOX"/>
    <property type="match status" value="1"/>
</dbReference>
<dbReference type="AlphaFoldDB" id="A0AA36F073"/>
<reference evidence="13" key="1">
    <citation type="submission" date="2023-08" db="EMBL/GenBank/DDBJ databases">
        <authorList>
            <person name="Alioto T."/>
            <person name="Alioto T."/>
            <person name="Gomez Garrido J."/>
        </authorList>
    </citation>
    <scope>NUCLEOTIDE SEQUENCE</scope>
</reference>
<dbReference type="GO" id="GO:0000981">
    <property type="term" value="F:DNA-binding transcription factor activity, RNA polymerase II-specific"/>
    <property type="evidence" value="ECO:0007669"/>
    <property type="project" value="InterPro"/>
</dbReference>
<evidence type="ECO:0000256" key="6">
    <source>
        <dbReference type="ARBA" id="ARBA00023159"/>
    </source>
</evidence>
<dbReference type="SUPFAM" id="SSF46689">
    <property type="entry name" value="Homeodomain-like"/>
    <property type="match status" value="1"/>
</dbReference>
<dbReference type="GO" id="GO:0045944">
    <property type="term" value="P:positive regulation of transcription by RNA polymerase II"/>
    <property type="evidence" value="ECO:0007669"/>
    <property type="project" value="InterPro"/>
</dbReference>
<keyword evidence="5 9" id="KW-0371">Homeobox</keyword>
<dbReference type="GO" id="GO:0000978">
    <property type="term" value="F:RNA polymerase II cis-regulatory region sequence-specific DNA binding"/>
    <property type="evidence" value="ECO:0007669"/>
    <property type="project" value="TreeGrafter"/>
</dbReference>
<keyword evidence="6" id="KW-0010">Activator</keyword>
<keyword evidence="3" id="KW-0805">Transcription regulation</keyword>
<dbReference type="Pfam" id="PF00046">
    <property type="entry name" value="Homeodomain"/>
    <property type="match status" value="1"/>
</dbReference>
<organism evidence="13 14">
    <name type="scientific">Octopus vulgaris</name>
    <name type="common">Common octopus</name>
    <dbReference type="NCBI Taxonomy" id="6645"/>
    <lineage>
        <taxon>Eukaryota</taxon>
        <taxon>Metazoa</taxon>
        <taxon>Spiralia</taxon>
        <taxon>Lophotrochozoa</taxon>
        <taxon>Mollusca</taxon>
        <taxon>Cephalopoda</taxon>
        <taxon>Coleoidea</taxon>
        <taxon>Octopodiformes</taxon>
        <taxon>Octopoda</taxon>
        <taxon>Incirrata</taxon>
        <taxon>Octopodidae</taxon>
        <taxon>Octopus</taxon>
    </lineage>
</organism>
<keyword evidence="4 9" id="KW-0238">DNA-binding</keyword>
<keyword evidence="8 9" id="KW-0539">Nucleus</keyword>
<dbReference type="InterPro" id="IPR009057">
    <property type="entry name" value="Homeodomain-like_sf"/>
</dbReference>
<feature type="domain" description="Homeobox" evidence="12">
    <location>
        <begin position="240"/>
        <end position="300"/>
    </location>
</feature>
<protein>
    <submittedName>
        <fullName evidence="13">Homeobox MOX-1-like</fullName>
    </submittedName>
</protein>
<dbReference type="PANTHER" id="PTHR24328">
    <property type="entry name" value="HOMEOBOX PROTEIN MOX"/>
    <property type="match status" value="1"/>
</dbReference>
<keyword evidence="2" id="KW-0217">Developmental protein</keyword>
<evidence type="ECO:0000256" key="9">
    <source>
        <dbReference type="PROSITE-ProRule" id="PRU00108"/>
    </source>
</evidence>
<feature type="region of interest" description="Disordered" evidence="11">
    <location>
        <begin position="196"/>
        <end position="226"/>
    </location>
</feature>
<dbReference type="CDD" id="cd00086">
    <property type="entry name" value="homeodomain"/>
    <property type="match status" value="1"/>
</dbReference>
<evidence type="ECO:0000256" key="1">
    <source>
        <dbReference type="ARBA" id="ARBA00004123"/>
    </source>
</evidence>
<evidence type="ECO:0000256" key="3">
    <source>
        <dbReference type="ARBA" id="ARBA00023015"/>
    </source>
</evidence>
<dbReference type="PANTHER" id="PTHR24328:SF7">
    <property type="entry name" value="BUTTONLESS"/>
    <property type="match status" value="1"/>
</dbReference>
<evidence type="ECO:0000256" key="4">
    <source>
        <dbReference type="ARBA" id="ARBA00023125"/>
    </source>
</evidence>
<gene>
    <name evidence="13" type="ORF">OCTVUL_1B009174</name>
</gene>
<evidence type="ECO:0000259" key="12">
    <source>
        <dbReference type="PROSITE" id="PS50071"/>
    </source>
</evidence>
<keyword evidence="14" id="KW-1185">Reference proteome</keyword>
<evidence type="ECO:0000256" key="11">
    <source>
        <dbReference type="SAM" id="MobiDB-lite"/>
    </source>
</evidence>
<sequence>MGVASEWRFRRSSPETIINRLSLTTLHTVVVLLLALSKMDRRDHMDTGGSLQTCHPNTGNPGSDYGSMAMRYLSRPSPRTYDCMQVGGMTAGALGYSSYPTDFGLVQSAAYLRNVFNATNNSFLAPPPHTNAGGVGSLVDIPDGYCGVNVAAKENATNQHLHPAYMGGHNSTHSSGLPTMVKHDYYSALQDVNTYGGRLPASPGSNHSSREGSPNTDGYCNTDNDKDDAASDSFKLNFNVKPRKERTAFTKNQIRELENEFSRQNYLTRLRRYEIAVSLSLTERQVKVWFQNRRMKWKRVKGTKLVKDKVDGQIKPIMAPSITSTS</sequence>
<dbReference type="PROSITE" id="PS50071">
    <property type="entry name" value="HOMEOBOX_2"/>
    <property type="match status" value="1"/>
</dbReference>
<dbReference type="EMBL" id="OX597817">
    <property type="protein sequence ID" value="CAI9720786.1"/>
    <property type="molecule type" value="Genomic_DNA"/>
</dbReference>
<evidence type="ECO:0000313" key="14">
    <source>
        <dbReference type="Proteomes" id="UP001162480"/>
    </source>
</evidence>
<dbReference type="Proteomes" id="UP001162480">
    <property type="component" value="Chromosome 4"/>
</dbReference>
<dbReference type="PROSITE" id="PS00027">
    <property type="entry name" value="HOMEOBOX_1"/>
    <property type="match status" value="1"/>
</dbReference>
<dbReference type="InterPro" id="IPR017970">
    <property type="entry name" value="Homeobox_CS"/>
</dbReference>
<accession>A0AA36F073</accession>
<evidence type="ECO:0000313" key="13">
    <source>
        <dbReference type="EMBL" id="CAI9720786.1"/>
    </source>
</evidence>
<evidence type="ECO:0000256" key="5">
    <source>
        <dbReference type="ARBA" id="ARBA00023155"/>
    </source>
</evidence>
<keyword evidence="7" id="KW-0804">Transcription</keyword>
<evidence type="ECO:0000256" key="2">
    <source>
        <dbReference type="ARBA" id="ARBA00022473"/>
    </source>
</evidence>
<evidence type="ECO:0000256" key="10">
    <source>
        <dbReference type="RuleBase" id="RU000682"/>
    </source>
</evidence>
<evidence type="ECO:0000256" key="7">
    <source>
        <dbReference type="ARBA" id="ARBA00023163"/>
    </source>
</evidence>
<dbReference type="InterPro" id="IPR001356">
    <property type="entry name" value="HD"/>
</dbReference>
<dbReference type="Gene3D" id="1.10.10.60">
    <property type="entry name" value="Homeodomain-like"/>
    <property type="match status" value="1"/>
</dbReference>
<feature type="compositionally biased region" description="Polar residues" evidence="11">
    <location>
        <begin position="203"/>
        <end position="222"/>
    </location>
</feature>
<comment type="subcellular location">
    <subcellularLocation>
        <location evidence="1 9 10">Nucleus</location>
    </subcellularLocation>
</comment>